<evidence type="ECO:0000313" key="2">
    <source>
        <dbReference type="Proteomes" id="UP000814033"/>
    </source>
</evidence>
<organism evidence="1 2">
    <name type="scientific">Auriscalpium vulgare</name>
    <dbReference type="NCBI Taxonomy" id="40419"/>
    <lineage>
        <taxon>Eukaryota</taxon>
        <taxon>Fungi</taxon>
        <taxon>Dikarya</taxon>
        <taxon>Basidiomycota</taxon>
        <taxon>Agaricomycotina</taxon>
        <taxon>Agaricomycetes</taxon>
        <taxon>Russulales</taxon>
        <taxon>Auriscalpiaceae</taxon>
        <taxon>Auriscalpium</taxon>
    </lineage>
</organism>
<gene>
    <name evidence="1" type="ORF">FA95DRAFT_1297844</name>
</gene>
<comment type="caution">
    <text evidence="1">The sequence shown here is derived from an EMBL/GenBank/DDBJ whole genome shotgun (WGS) entry which is preliminary data.</text>
</comment>
<protein>
    <submittedName>
        <fullName evidence="1">Uncharacterized protein</fullName>
    </submittedName>
</protein>
<reference evidence="1" key="2">
    <citation type="journal article" date="2022" name="New Phytol.">
        <title>Evolutionary transition to the ectomycorrhizal habit in the genomes of a hyperdiverse lineage of mushroom-forming fungi.</title>
        <authorList>
            <person name="Looney B."/>
            <person name="Miyauchi S."/>
            <person name="Morin E."/>
            <person name="Drula E."/>
            <person name="Courty P.E."/>
            <person name="Kohler A."/>
            <person name="Kuo A."/>
            <person name="LaButti K."/>
            <person name="Pangilinan J."/>
            <person name="Lipzen A."/>
            <person name="Riley R."/>
            <person name="Andreopoulos W."/>
            <person name="He G."/>
            <person name="Johnson J."/>
            <person name="Nolan M."/>
            <person name="Tritt A."/>
            <person name="Barry K.W."/>
            <person name="Grigoriev I.V."/>
            <person name="Nagy L.G."/>
            <person name="Hibbett D."/>
            <person name="Henrissat B."/>
            <person name="Matheny P.B."/>
            <person name="Labbe J."/>
            <person name="Martin F.M."/>
        </authorList>
    </citation>
    <scope>NUCLEOTIDE SEQUENCE</scope>
    <source>
        <strain evidence="1">FP105234-sp</strain>
    </source>
</reference>
<dbReference type="EMBL" id="MU276600">
    <property type="protein sequence ID" value="KAI0038080.1"/>
    <property type="molecule type" value="Genomic_DNA"/>
</dbReference>
<evidence type="ECO:0000313" key="1">
    <source>
        <dbReference type="EMBL" id="KAI0038080.1"/>
    </source>
</evidence>
<proteinExistence type="predicted"/>
<keyword evidence="2" id="KW-1185">Reference proteome</keyword>
<dbReference type="Proteomes" id="UP000814033">
    <property type="component" value="Unassembled WGS sequence"/>
</dbReference>
<name>A0ACB8R1Y2_9AGAM</name>
<reference evidence="1" key="1">
    <citation type="submission" date="2021-02" db="EMBL/GenBank/DDBJ databases">
        <authorList>
            <consortium name="DOE Joint Genome Institute"/>
            <person name="Ahrendt S."/>
            <person name="Looney B.P."/>
            <person name="Miyauchi S."/>
            <person name="Morin E."/>
            <person name="Drula E."/>
            <person name="Courty P.E."/>
            <person name="Chicoki N."/>
            <person name="Fauchery L."/>
            <person name="Kohler A."/>
            <person name="Kuo A."/>
            <person name="Labutti K."/>
            <person name="Pangilinan J."/>
            <person name="Lipzen A."/>
            <person name="Riley R."/>
            <person name="Andreopoulos W."/>
            <person name="He G."/>
            <person name="Johnson J."/>
            <person name="Barry K.W."/>
            <person name="Grigoriev I.V."/>
            <person name="Nagy L."/>
            <person name="Hibbett D."/>
            <person name="Henrissat B."/>
            <person name="Matheny P.B."/>
            <person name="Labbe J."/>
            <person name="Martin F."/>
        </authorList>
    </citation>
    <scope>NUCLEOTIDE SEQUENCE</scope>
    <source>
        <strain evidence="1">FP105234-sp</strain>
    </source>
</reference>
<sequence>MEKACALNHGRMILTHRCGGVLTGLVKCSVNCGTTTMSLTTHTTCKYGRRSDQSILFFRDVANVTCQPSGPPAASFLLYPYHAPPNCLFLCNFQKQLKSYMRCTQYEKRTIEQNSNAAYLRLWQRLCGGMEMKGCLSMATAFIDFVAVAFFSEKNEYLGHAPLPPRASVPRACFLHLKQPA</sequence>
<accession>A0ACB8R1Y2</accession>